<evidence type="ECO:0000313" key="1">
    <source>
        <dbReference type="EMBL" id="KAJ2767276.1"/>
    </source>
</evidence>
<keyword evidence="2" id="KW-1185">Reference proteome</keyword>
<dbReference type="Proteomes" id="UP001140234">
    <property type="component" value="Unassembled WGS sequence"/>
</dbReference>
<protein>
    <submittedName>
        <fullName evidence="1">Uncharacterized protein</fullName>
    </submittedName>
</protein>
<accession>A0ACC1JUD2</accession>
<comment type="caution">
    <text evidence="1">The sequence shown here is derived from an EMBL/GenBank/DDBJ whole genome shotgun (WGS) entry which is preliminary data.</text>
</comment>
<proteinExistence type="predicted"/>
<evidence type="ECO:0000313" key="2">
    <source>
        <dbReference type="Proteomes" id="UP001140234"/>
    </source>
</evidence>
<dbReference type="EMBL" id="JANBUJ010001465">
    <property type="protein sequence ID" value="KAJ2767276.1"/>
    <property type="molecule type" value="Genomic_DNA"/>
</dbReference>
<organism evidence="1 2">
    <name type="scientific">Coemansia nantahalensis</name>
    <dbReference type="NCBI Taxonomy" id="2789366"/>
    <lineage>
        <taxon>Eukaryota</taxon>
        <taxon>Fungi</taxon>
        <taxon>Fungi incertae sedis</taxon>
        <taxon>Zoopagomycota</taxon>
        <taxon>Kickxellomycotina</taxon>
        <taxon>Kickxellomycetes</taxon>
        <taxon>Kickxellales</taxon>
        <taxon>Kickxellaceae</taxon>
        <taxon>Coemansia</taxon>
    </lineage>
</organism>
<sequence>MTPLPPCESARQAAAVHELDRADVESYTIPGGRVFERFFDCPLDHLQPADGRRVRVFARHIVPLGKESQVHTLPFLLYLQGGPGFECALPASVAGGWHRTAIDEGYQILLVDQRGTGLSSPINAASLDRQFTSAADKVAYISHFRADSIVRDCEHIRRVLCEGRASAESCKIALLGQSFGGFCIATFLSMFPESISKALITGGVPPLIDSPDAVYVATYPRVVARNRQYYAKFPRDVARVRAIIKHLNETDVALPDGGRLSPRRFQQLGLQFGFTGGFDAVHQIVLRAASDLEGSGCLSTRTLAAIAAEQGFDTNPLYCILHEQIYCQNGNASQWSAHRVRETHFRDEFEHDWSRIMARSDSAAPVYFTGEMVYPWMLDDYAELRRLKDVGMGLAERTGWGSLYDTAALQANRVPVAAVSYYNDMFVDFRLSEQTAQRIGSFRQWVTNEFHHNGLRASPRIATYLFQLLRGDITDL</sequence>
<gene>
    <name evidence="1" type="ORF">IWQ57_004015</name>
</gene>
<name>A0ACC1JUD2_9FUNG</name>
<reference evidence="1" key="1">
    <citation type="submission" date="2022-07" db="EMBL/GenBank/DDBJ databases">
        <title>Phylogenomic reconstructions and comparative analyses of Kickxellomycotina fungi.</title>
        <authorList>
            <person name="Reynolds N.K."/>
            <person name="Stajich J.E."/>
            <person name="Barry K."/>
            <person name="Grigoriev I.V."/>
            <person name="Crous P."/>
            <person name="Smith M.E."/>
        </authorList>
    </citation>
    <scope>NUCLEOTIDE SEQUENCE</scope>
    <source>
        <strain evidence="1">CBS 109366</strain>
    </source>
</reference>